<comment type="similarity">
    <text evidence="1">Belongs to the iron/ascorbate-dependent oxidoreductase family.</text>
</comment>
<dbReference type="PANTHER" id="PTHR33099:SF14">
    <property type="entry name" value="PROLYL 4-HYDROXYLASE ALPHA SUBUNIT FE(2+) 2OG DIOXYGENASE DOMAIN-CONTAINING PROTEIN"/>
    <property type="match status" value="1"/>
</dbReference>
<dbReference type="PANTHER" id="PTHR33099">
    <property type="entry name" value="FE2OG DIOXYGENASE DOMAIN-CONTAINING PROTEIN"/>
    <property type="match status" value="1"/>
</dbReference>
<evidence type="ECO:0000313" key="3">
    <source>
        <dbReference type="EMBL" id="PPQ73417.1"/>
    </source>
</evidence>
<accession>A0A409W4J5</accession>
<dbReference type="EMBL" id="NHYE01005406">
    <property type="protein sequence ID" value="PPQ73417.1"/>
    <property type="molecule type" value="Genomic_DNA"/>
</dbReference>
<dbReference type="Proteomes" id="UP000284706">
    <property type="component" value="Unassembled WGS sequence"/>
</dbReference>
<sequence length="414" mass="45855">MSGYKLGKLSQQLSSVKEAFGTIDEPPFCSGTVPFSGLLFYRSIGGAGAVNFSSATEEELASLAGACQRATFGVEQKDVLDESYRKAGKMDPSEFATQFSVTPDMIDAIRDTLLQSRVDQGPIRVELYKLNVYGPGSFFKAHVDTPRDDKMFGSLVVVLPTVHEGGSLIFRHRGQEHTLDTAKAVDIEHEVSVVTSGYRVTLTYNLYFSELQTPRTAFGIMPKEDPLSGIKEALSALLDDEKFLPHGGFLGFGLSHKYPFNPQTTHLEHLLPRLKGSDADILKICDSLSLRTSLKAIYHHKFSFSTRKPSRYFLADDFIDLDSEMQVEYDIVDYLQHTYDGTRVYDPDGPASDSEAEQPIVWIKPLTKSNSFREAFVAFGNDATLDFAWGDVCLVAEVHALGKESDSESEHVSD</sequence>
<dbReference type="AlphaFoldDB" id="A0A409W4J5"/>
<proteinExistence type="inferred from homology"/>
<feature type="domain" description="Fe2OG dioxygenase" evidence="2">
    <location>
        <begin position="124"/>
        <end position="208"/>
    </location>
</feature>
<keyword evidence="1" id="KW-0408">Iron</keyword>
<keyword evidence="1" id="KW-0560">Oxidoreductase</keyword>
<evidence type="ECO:0000256" key="1">
    <source>
        <dbReference type="RuleBase" id="RU003682"/>
    </source>
</evidence>
<protein>
    <recommendedName>
        <fullName evidence="2">Fe2OG dioxygenase domain-containing protein</fullName>
    </recommendedName>
</protein>
<dbReference type="Gene3D" id="2.60.120.620">
    <property type="entry name" value="q2cbj1_9rhob like domain"/>
    <property type="match status" value="1"/>
</dbReference>
<evidence type="ECO:0000259" key="2">
    <source>
        <dbReference type="PROSITE" id="PS51471"/>
    </source>
</evidence>
<evidence type="ECO:0000313" key="4">
    <source>
        <dbReference type="Proteomes" id="UP000284706"/>
    </source>
</evidence>
<keyword evidence="1" id="KW-0479">Metal-binding</keyword>
<dbReference type="InParanoid" id="A0A409W4J5"/>
<comment type="caution">
    <text evidence="3">The sequence shown here is derived from an EMBL/GenBank/DDBJ whole genome shotgun (WGS) entry which is preliminary data.</text>
</comment>
<gene>
    <name evidence="3" type="ORF">CVT26_015768</name>
</gene>
<reference evidence="3 4" key="1">
    <citation type="journal article" date="2018" name="Evol. Lett.">
        <title>Horizontal gene cluster transfer increased hallucinogenic mushroom diversity.</title>
        <authorList>
            <person name="Reynolds H.T."/>
            <person name="Vijayakumar V."/>
            <person name="Gluck-Thaler E."/>
            <person name="Korotkin H.B."/>
            <person name="Matheny P.B."/>
            <person name="Slot J.C."/>
        </authorList>
    </citation>
    <scope>NUCLEOTIDE SEQUENCE [LARGE SCALE GENOMIC DNA]</scope>
    <source>
        <strain evidence="3 4">SRW20</strain>
    </source>
</reference>
<dbReference type="STRING" id="231916.A0A409W4J5"/>
<dbReference type="PROSITE" id="PS51471">
    <property type="entry name" value="FE2OG_OXY"/>
    <property type="match status" value="1"/>
</dbReference>
<organism evidence="3 4">
    <name type="scientific">Gymnopilus dilepis</name>
    <dbReference type="NCBI Taxonomy" id="231916"/>
    <lineage>
        <taxon>Eukaryota</taxon>
        <taxon>Fungi</taxon>
        <taxon>Dikarya</taxon>
        <taxon>Basidiomycota</taxon>
        <taxon>Agaricomycotina</taxon>
        <taxon>Agaricomycetes</taxon>
        <taxon>Agaricomycetidae</taxon>
        <taxon>Agaricales</taxon>
        <taxon>Agaricineae</taxon>
        <taxon>Hymenogastraceae</taxon>
        <taxon>Gymnopilus</taxon>
    </lineage>
</organism>
<dbReference type="GO" id="GO:0046872">
    <property type="term" value="F:metal ion binding"/>
    <property type="evidence" value="ECO:0007669"/>
    <property type="project" value="UniProtKB-KW"/>
</dbReference>
<name>A0A409W4J5_9AGAR</name>
<keyword evidence="4" id="KW-1185">Reference proteome</keyword>
<dbReference type="OrthoDB" id="27483at2759"/>
<dbReference type="InterPro" id="IPR005123">
    <property type="entry name" value="Oxoglu/Fe-dep_dioxygenase_dom"/>
</dbReference>
<dbReference type="GO" id="GO:0016491">
    <property type="term" value="F:oxidoreductase activity"/>
    <property type="evidence" value="ECO:0007669"/>
    <property type="project" value="UniProtKB-KW"/>
</dbReference>